<dbReference type="GeneID" id="95451862"/>
<dbReference type="AlphaFoldDB" id="A0A4Z1CTM0"/>
<evidence type="ECO:0000313" key="2">
    <source>
        <dbReference type="EMBL" id="TGN72227.1"/>
    </source>
</evidence>
<dbReference type="EMBL" id="SRRT01000013">
    <property type="protein sequence ID" value="TGN72227.1"/>
    <property type="molecule type" value="Genomic_DNA"/>
</dbReference>
<proteinExistence type="predicted"/>
<dbReference type="Proteomes" id="UP000298159">
    <property type="component" value="Unassembled WGS sequence"/>
</dbReference>
<accession>A0A4Z1CTM0</accession>
<feature type="compositionally biased region" description="Polar residues" evidence="1">
    <location>
        <begin position="153"/>
        <end position="176"/>
    </location>
</feature>
<comment type="caution">
    <text evidence="2">The sequence shown here is derived from an EMBL/GenBank/DDBJ whole genome shotgun (WGS) entry which is preliminary data.</text>
</comment>
<feature type="region of interest" description="Disordered" evidence="1">
    <location>
        <begin position="137"/>
        <end position="255"/>
    </location>
</feature>
<feature type="compositionally biased region" description="Low complexity" evidence="1">
    <location>
        <begin position="232"/>
        <end position="243"/>
    </location>
</feature>
<organism evidence="2 3">
    <name type="scientific">Streptomyces bauhiniae</name>
    <dbReference type="NCBI Taxonomy" id="2340725"/>
    <lineage>
        <taxon>Bacteria</taxon>
        <taxon>Bacillati</taxon>
        <taxon>Actinomycetota</taxon>
        <taxon>Actinomycetes</taxon>
        <taxon>Kitasatosporales</taxon>
        <taxon>Streptomycetaceae</taxon>
        <taxon>Streptomyces</taxon>
    </lineage>
</organism>
<evidence type="ECO:0000313" key="3">
    <source>
        <dbReference type="Proteomes" id="UP000298159"/>
    </source>
</evidence>
<evidence type="ECO:0000256" key="1">
    <source>
        <dbReference type="SAM" id="MobiDB-lite"/>
    </source>
</evidence>
<feature type="compositionally biased region" description="Low complexity" evidence="1">
    <location>
        <begin position="137"/>
        <end position="150"/>
    </location>
</feature>
<name>A0A4Z1CTM0_9ACTN</name>
<evidence type="ECO:0008006" key="4">
    <source>
        <dbReference type="Google" id="ProtNLM"/>
    </source>
</evidence>
<sequence>MTDDVPFDDEHEVYSSDAPPLFTMVPEWITYSDLKPAQRDFWTVLASCVNHDRPDNRVWPAGPELADAMKIKNPDQLKPYREALQSIGAVVITEKRYANGMRRRYVYDVRYHPPKDYTGPRNRQEWLARRKERLAAAAAAESADTAAFEATNPDETAGQTGTPKNRGTVPHGTSKNRGAGAPENGGAGAPENGGAKPDQHQPDQHQPQTAPSARSAGDGRRPTTGSSAREQSSGSAAADGANAPKRKPGRSGGEVLVTPEVQLVLEAFPDALREALRSTARTDRPKTVISAIVQQLAQGDLAQARKLGARVARRWVTHGYTNHFAAGTLSSPVGATVAMLKPGPCPDPRCEDGEFEDGSPCRSCIERDKDYRADRDRERKAAAAEKKAEARRRACPHCEFDRGTNGAPCADCTRTIASTEREAVQLVERVLAEQQATVGDDQAAAAFRAYVTGGVDQARAAAAAQGADALGQALAARVAADGFAQEFKRLRERGVEQVALAAPADRPDPQPEVGIPAQAMWQGDRCPGHDGTGCDWDRPAVGYDGLCTRCRAVRVQREPAHIS</sequence>
<protein>
    <recommendedName>
        <fullName evidence="4">Helix-turn-helix domain-containing protein</fullName>
    </recommendedName>
</protein>
<keyword evidence="3" id="KW-1185">Reference proteome</keyword>
<reference evidence="2 3" key="1">
    <citation type="submission" date="2019-04" db="EMBL/GenBank/DDBJ databases">
        <title>Streptomyces sp. nov. Bv016 isolated from bark of Buahinia variegata.</title>
        <authorList>
            <person name="Kanchanasin P."/>
            <person name="Tanasupawat S."/>
            <person name="Yuki M."/>
            <person name="Kudo T."/>
        </authorList>
    </citation>
    <scope>NUCLEOTIDE SEQUENCE [LARGE SCALE GENOMIC DNA]</scope>
    <source>
        <strain evidence="2 3">Bv016</strain>
    </source>
</reference>
<dbReference type="RefSeq" id="WP_135788873.1">
    <property type="nucleotide sequence ID" value="NZ_SRRT01000013.1"/>
</dbReference>
<gene>
    <name evidence="2" type="ORF">E5083_30280</name>
</gene>